<dbReference type="InterPro" id="IPR006196">
    <property type="entry name" value="RNA-binding_domain_S1_IF1"/>
</dbReference>
<dbReference type="SUPFAM" id="SSF50249">
    <property type="entry name" value="Nucleic acid-binding proteins"/>
    <property type="match status" value="1"/>
</dbReference>
<dbReference type="EMBL" id="JBHUIT010000002">
    <property type="protein sequence ID" value="MFD2255651.1"/>
    <property type="molecule type" value="Genomic_DNA"/>
</dbReference>
<dbReference type="PROSITE" id="PS50832">
    <property type="entry name" value="S1_IF1_TYPE"/>
    <property type="match status" value="1"/>
</dbReference>
<keyword evidence="1 3" id="KW-0396">Initiation factor</keyword>
<gene>
    <name evidence="3" type="primary">infA</name>
    <name evidence="3" type="ORF">ACFSSA_03100</name>
</gene>
<reference evidence="4" key="1">
    <citation type="journal article" date="2019" name="Int. J. Syst. Evol. Microbiol.">
        <title>The Global Catalogue of Microorganisms (GCM) 10K type strain sequencing project: providing services to taxonomists for standard genome sequencing and annotation.</title>
        <authorList>
            <consortium name="The Broad Institute Genomics Platform"/>
            <consortium name="The Broad Institute Genome Sequencing Center for Infectious Disease"/>
            <person name="Wu L."/>
            <person name="Ma J."/>
        </authorList>
    </citation>
    <scope>NUCLEOTIDE SEQUENCE [LARGE SCALE GENOMIC DNA]</scope>
    <source>
        <strain evidence="4">CGMCC 4.7106</strain>
    </source>
</reference>
<organism evidence="3 4">
    <name type="scientific">Luteolibacter algae</name>
    <dbReference type="NCBI Taxonomy" id="454151"/>
    <lineage>
        <taxon>Bacteria</taxon>
        <taxon>Pseudomonadati</taxon>
        <taxon>Verrucomicrobiota</taxon>
        <taxon>Verrucomicrobiia</taxon>
        <taxon>Verrucomicrobiales</taxon>
        <taxon>Verrucomicrobiaceae</taxon>
        <taxon>Luteolibacter</taxon>
    </lineage>
</organism>
<proteinExistence type="predicted"/>
<dbReference type="Gene3D" id="2.40.50.140">
    <property type="entry name" value="Nucleic acid-binding proteins"/>
    <property type="match status" value="1"/>
</dbReference>
<dbReference type="InterPro" id="IPR012340">
    <property type="entry name" value="NA-bd_OB-fold"/>
</dbReference>
<sequence length="76" mass="8484">MSFLLMSETAIQTTGVILERKGEILYRVELMNGKVLLGHLSKPLTEAKTEFADGAKIRLELTPYDFDQARILSAEA</sequence>
<evidence type="ECO:0000256" key="1">
    <source>
        <dbReference type="PROSITE-ProRule" id="PRU00181"/>
    </source>
</evidence>
<evidence type="ECO:0000259" key="2">
    <source>
        <dbReference type="PROSITE" id="PS50832"/>
    </source>
</evidence>
<dbReference type="RefSeq" id="WP_386818308.1">
    <property type="nucleotide sequence ID" value="NZ_JBHUIT010000002.1"/>
</dbReference>
<evidence type="ECO:0000313" key="3">
    <source>
        <dbReference type="EMBL" id="MFD2255651.1"/>
    </source>
</evidence>
<dbReference type="Pfam" id="PF01176">
    <property type="entry name" value="eIF-1a"/>
    <property type="match status" value="1"/>
</dbReference>
<dbReference type="Proteomes" id="UP001597375">
    <property type="component" value="Unassembled WGS sequence"/>
</dbReference>
<keyword evidence="1" id="KW-0648">Protein biosynthesis</keyword>
<dbReference type="GO" id="GO:0003743">
    <property type="term" value="F:translation initiation factor activity"/>
    <property type="evidence" value="ECO:0007669"/>
    <property type="project" value="UniProtKB-KW"/>
</dbReference>
<name>A0ABW5D7S9_9BACT</name>
<feature type="domain" description="S1-like" evidence="2">
    <location>
        <begin position="1"/>
        <end position="72"/>
    </location>
</feature>
<comment type="caution">
    <text evidence="3">The sequence shown here is derived from an EMBL/GenBank/DDBJ whole genome shotgun (WGS) entry which is preliminary data.</text>
</comment>
<evidence type="ECO:0000313" key="4">
    <source>
        <dbReference type="Proteomes" id="UP001597375"/>
    </source>
</evidence>
<keyword evidence="4" id="KW-1185">Reference proteome</keyword>
<protein>
    <submittedName>
        <fullName evidence="3">Translation initiation factor IF-1</fullName>
    </submittedName>
</protein>
<accession>A0ABW5D7S9</accession>